<sequence length="555" mass="59598">MNQPPTATSVTVTTKEDSKAAITLKGVDPEKKKLTYTLVSQPSHGTVVLAGSKATYVPAANYFNTATTPDSFTFKVNDGTQDSVPATVKVVVISVNDVPTAQNASASTVQDTAVDIALIGADVEGDPLTYVPSKSKKGGTVVVKSGNTVTYTPKKGYLGADSFTFTAKDSNKGVSKAATVSITVAAKPQNLLPTANAGVDQTLNEKTLVTLDGSGSKDSDGTLATYAWKQTAGTTVALTGATTAKPTFTAPDVAADTTLTFELTVTDNKGAIAKDTVSILVKAEGILVKPTPTGRLNDTGMTNCFGDSINITCPHIGYLGQDAEYGRDAIQATNNDYDGYAGFSYTKIDRNGYALPANATQWTCVKDNVTGLIWEVKQGIPNDTIGDTGLHDPDDRYTWYNPNKTTNGGSNGYLYQQPRGDTPSNICFRSSIEYPIDYCNTNAYVNRVNLSSWCGASDWRMPTENELYSIVDLGKNKEYQIDSRYFPDIRAGEVSYGLYDHILFTWYWSSSPSFGGVWPNTGDIDNAWYVDFDSGNSSSDNKRLSLKVRLVRGVF</sequence>
<evidence type="ECO:0000313" key="2">
    <source>
        <dbReference type="EMBL" id="MBO0611961.1"/>
    </source>
</evidence>
<gene>
    <name evidence="3" type="ORF">J1836_009490</name>
    <name evidence="2" type="ORF">J1836_03335</name>
</gene>
<dbReference type="Pfam" id="PF17963">
    <property type="entry name" value="Big_9"/>
    <property type="match status" value="2"/>
</dbReference>
<dbReference type="EMBL" id="JAFMPM010000006">
    <property type="protein sequence ID" value="MBO0611961.1"/>
    <property type="molecule type" value="Genomic_DNA"/>
</dbReference>
<feature type="domain" description="Lcl C-terminal" evidence="1">
    <location>
        <begin position="364"/>
        <end position="552"/>
    </location>
</feature>
<dbReference type="InterPro" id="IPR013783">
    <property type="entry name" value="Ig-like_fold"/>
</dbReference>
<proteinExistence type="predicted"/>
<dbReference type="Gene3D" id="2.60.40.10">
    <property type="entry name" value="Immunoglobulins"/>
    <property type="match status" value="1"/>
</dbReference>
<reference evidence="2 4" key="1">
    <citation type="submission" date="2021-03" db="EMBL/GenBank/DDBJ databases">
        <title>Draft genome and methylome analysis of Thiotrix fructosivoruns ATCC 49748.</title>
        <authorList>
            <person name="Fomenkov A."/>
            <person name="Grabovich M.Y."/>
            <person name="Roberts R.J."/>
        </authorList>
    </citation>
    <scope>NUCLEOTIDE SEQUENCE [LARGE SCALE GENOMIC DNA]</scope>
    <source>
        <strain evidence="2 4">ATCC 49748</strain>
    </source>
</reference>
<dbReference type="Gene3D" id="2.60.40.2810">
    <property type="match status" value="1"/>
</dbReference>
<accession>A0A8B0SNQ9</accession>
<dbReference type="InterPro" id="IPR011460">
    <property type="entry name" value="Lcl_C"/>
</dbReference>
<dbReference type="EMBL" id="CP072748">
    <property type="protein sequence ID" value="QTX12529.1"/>
    <property type="molecule type" value="Genomic_DNA"/>
</dbReference>
<dbReference type="InterPro" id="IPR035986">
    <property type="entry name" value="PKD_dom_sf"/>
</dbReference>
<organism evidence="3">
    <name type="scientific">Thiothrix fructosivorans</name>
    <dbReference type="NCBI Taxonomy" id="111770"/>
    <lineage>
        <taxon>Bacteria</taxon>
        <taxon>Pseudomonadati</taxon>
        <taxon>Pseudomonadota</taxon>
        <taxon>Gammaproteobacteria</taxon>
        <taxon>Thiotrichales</taxon>
        <taxon>Thiotrichaceae</taxon>
        <taxon>Thiothrix</taxon>
    </lineage>
</organism>
<protein>
    <submittedName>
        <fullName evidence="3">DUF1566 domain-containing protein</fullName>
    </submittedName>
</protein>
<dbReference type="Pfam" id="PF22352">
    <property type="entry name" value="K319L-like_PKD"/>
    <property type="match status" value="1"/>
</dbReference>
<keyword evidence="4" id="KW-1185">Reference proteome</keyword>
<dbReference type="Proteomes" id="UP000664466">
    <property type="component" value="Unassembled WGS sequence"/>
</dbReference>
<dbReference type="RefSeq" id="WP_207249683.1">
    <property type="nucleotide sequence ID" value="NZ_JAFMPM010000006.1"/>
</dbReference>
<dbReference type="Pfam" id="PF07603">
    <property type="entry name" value="Lcl_C"/>
    <property type="match status" value="1"/>
</dbReference>
<evidence type="ECO:0000313" key="4">
    <source>
        <dbReference type="Proteomes" id="UP000664466"/>
    </source>
</evidence>
<evidence type="ECO:0000259" key="1">
    <source>
        <dbReference type="Pfam" id="PF07603"/>
    </source>
</evidence>
<dbReference type="SUPFAM" id="SSF49299">
    <property type="entry name" value="PKD domain"/>
    <property type="match status" value="1"/>
</dbReference>
<evidence type="ECO:0000313" key="3">
    <source>
        <dbReference type="EMBL" id="QTX12529.1"/>
    </source>
</evidence>
<reference evidence="3" key="2">
    <citation type="submission" date="2021-04" db="EMBL/GenBank/DDBJ databases">
        <title>Complete Genome and methylome analysis of Thiothrix fructosivorans ATCC 49748.</title>
        <authorList>
            <person name="Fomenkov A."/>
            <person name="Sun L."/>
            <person name="Vincze T."/>
            <person name="Grabovich M.Y."/>
            <person name="Roberts R.J."/>
        </authorList>
    </citation>
    <scope>NUCLEOTIDE SEQUENCE</scope>
    <source>
        <strain evidence="3">ATCC 49748</strain>
    </source>
</reference>
<dbReference type="AlphaFoldDB" id="A0A8B0SNQ9"/>
<dbReference type="Gene3D" id="2.60.40.3440">
    <property type="match status" value="1"/>
</dbReference>
<name>A0A8B0SNQ9_9GAMM</name>